<dbReference type="AlphaFoldDB" id="A0A9W9BPJ7"/>
<accession>A0A9W9BPJ7</accession>
<organism evidence="1 2">
    <name type="scientific">Fusarium piperis</name>
    <dbReference type="NCBI Taxonomy" id="1435070"/>
    <lineage>
        <taxon>Eukaryota</taxon>
        <taxon>Fungi</taxon>
        <taxon>Dikarya</taxon>
        <taxon>Ascomycota</taxon>
        <taxon>Pezizomycotina</taxon>
        <taxon>Sordariomycetes</taxon>
        <taxon>Hypocreomycetidae</taxon>
        <taxon>Hypocreales</taxon>
        <taxon>Nectriaceae</taxon>
        <taxon>Fusarium</taxon>
        <taxon>Fusarium solani species complex</taxon>
    </lineage>
</organism>
<dbReference type="OrthoDB" id="3468019at2759"/>
<sequence length="157" mass="17967">MEPRRSSEAKLDDAVHRFLDEYFKLSDIRERTTEYVNMFTDDARFILGSQPSEGTTGEMRILEASISKDLTEQEITAAMETLWATISWRKHMIRNASPYGNNSGQVEIHGSVDLELLDGQKKTLIFTSRGHLTPVDSEWGYKWDSYQVFIDLAALAE</sequence>
<dbReference type="Proteomes" id="UP001140502">
    <property type="component" value="Unassembled WGS sequence"/>
</dbReference>
<evidence type="ECO:0008006" key="3">
    <source>
        <dbReference type="Google" id="ProtNLM"/>
    </source>
</evidence>
<dbReference type="EMBL" id="JAPEUR010000081">
    <property type="protein sequence ID" value="KAJ4322519.1"/>
    <property type="molecule type" value="Genomic_DNA"/>
</dbReference>
<gene>
    <name evidence="1" type="ORF">N0V84_004765</name>
</gene>
<evidence type="ECO:0000313" key="2">
    <source>
        <dbReference type="Proteomes" id="UP001140502"/>
    </source>
</evidence>
<protein>
    <recommendedName>
        <fullName evidence="3">SnoaL-like domain-containing protein</fullName>
    </recommendedName>
</protein>
<evidence type="ECO:0000313" key="1">
    <source>
        <dbReference type="EMBL" id="KAJ4322519.1"/>
    </source>
</evidence>
<dbReference type="InterPro" id="IPR032710">
    <property type="entry name" value="NTF2-like_dom_sf"/>
</dbReference>
<name>A0A9W9BPJ7_9HYPO</name>
<reference evidence="1" key="1">
    <citation type="submission" date="2022-10" db="EMBL/GenBank/DDBJ databases">
        <title>Tapping the CABI collections for fungal endophytes: first genome assemblies for Collariella, Neodidymelliopsis, Ascochyta clinopodiicola, Didymella pomorum, Didymosphaeria variabile, Neocosmospora piperis and Neocucurbitaria cava.</title>
        <authorList>
            <person name="Hill R."/>
        </authorList>
    </citation>
    <scope>NUCLEOTIDE SEQUENCE</scope>
    <source>
        <strain evidence="1">IMI 366586</strain>
    </source>
</reference>
<dbReference type="SUPFAM" id="SSF54427">
    <property type="entry name" value="NTF2-like"/>
    <property type="match status" value="1"/>
</dbReference>
<comment type="caution">
    <text evidence="1">The sequence shown here is derived from an EMBL/GenBank/DDBJ whole genome shotgun (WGS) entry which is preliminary data.</text>
</comment>
<keyword evidence="2" id="KW-1185">Reference proteome</keyword>
<proteinExistence type="predicted"/>